<dbReference type="RefSeq" id="WP_113891268.1">
    <property type="nucleotide sequence ID" value="NZ_QNRK01000026.1"/>
</dbReference>
<dbReference type="InterPro" id="IPR005122">
    <property type="entry name" value="Uracil-DNA_glycosylase-like"/>
</dbReference>
<dbReference type="Gene3D" id="3.40.470.10">
    <property type="entry name" value="Uracil-DNA glycosylase-like domain"/>
    <property type="match status" value="1"/>
</dbReference>
<evidence type="ECO:0000259" key="1">
    <source>
        <dbReference type="Pfam" id="PF03167"/>
    </source>
</evidence>
<name>A0A366F0P0_9HYPH</name>
<dbReference type="Pfam" id="PF03167">
    <property type="entry name" value="UDG"/>
    <property type="match status" value="1"/>
</dbReference>
<gene>
    <name evidence="2" type="ORF">DFR50_12677</name>
</gene>
<feature type="domain" description="Uracil-DNA glycosylase-like" evidence="1">
    <location>
        <begin position="16"/>
        <end position="158"/>
    </location>
</feature>
<dbReference type="CDD" id="cd10032">
    <property type="entry name" value="UDG-F6_HDG"/>
    <property type="match status" value="1"/>
</dbReference>
<accession>A0A366F0P0</accession>
<comment type="caution">
    <text evidence="2">The sequence shown here is derived from an EMBL/GenBank/DDBJ whole genome shotgun (WGS) entry which is preliminary data.</text>
</comment>
<protein>
    <submittedName>
        <fullName evidence="2">G/U mismatch-specific uracil-DNA glycosylase</fullName>
    </submittedName>
</protein>
<keyword evidence="3" id="KW-1185">Reference proteome</keyword>
<sequence>MSELTADVGFDPIAAPAGRVLILGTLPGGESLKRKEYYAFRSNVFWRVMETLVGAAADSPYELRRRRLCAAGIAVWDVCKSAKRPGSLDARIDRSSIVANDFAAFFASHPDIRIIGFNGRTAAHLYQTKVLPGLPSALGSLQRVILPSTSSANAMRFDDKILQWRSALAHWIAPTNPS</sequence>
<dbReference type="OrthoDB" id="9799921at2"/>
<dbReference type="InterPro" id="IPR026353">
    <property type="entry name" value="Hypoxan-DNA_Glyclase"/>
</dbReference>
<dbReference type="SUPFAM" id="SSF52141">
    <property type="entry name" value="Uracil-DNA glycosylase-like"/>
    <property type="match status" value="1"/>
</dbReference>
<proteinExistence type="predicted"/>
<evidence type="ECO:0000313" key="3">
    <source>
        <dbReference type="Proteomes" id="UP000253529"/>
    </source>
</evidence>
<evidence type="ECO:0000313" key="2">
    <source>
        <dbReference type="EMBL" id="RBP08232.1"/>
    </source>
</evidence>
<dbReference type="EMBL" id="QNRK01000026">
    <property type="protein sequence ID" value="RBP08232.1"/>
    <property type="molecule type" value="Genomic_DNA"/>
</dbReference>
<dbReference type="Proteomes" id="UP000253529">
    <property type="component" value="Unassembled WGS sequence"/>
</dbReference>
<reference evidence="2 3" key="1">
    <citation type="submission" date="2018-06" db="EMBL/GenBank/DDBJ databases">
        <title>Genomic Encyclopedia of Type Strains, Phase IV (KMG-IV): sequencing the most valuable type-strain genomes for metagenomic binning, comparative biology and taxonomic classification.</title>
        <authorList>
            <person name="Goeker M."/>
        </authorList>
    </citation>
    <scope>NUCLEOTIDE SEQUENCE [LARGE SCALE GENOMIC DNA]</scope>
    <source>
        <strain evidence="2 3">DSM 24875</strain>
    </source>
</reference>
<organism evidence="2 3">
    <name type="scientific">Roseiarcus fermentans</name>
    <dbReference type="NCBI Taxonomy" id="1473586"/>
    <lineage>
        <taxon>Bacteria</taxon>
        <taxon>Pseudomonadati</taxon>
        <taxon>Pseudomonadota</taxon>
        <taxon>Alphaproteobacteria</taxon>
        <taxon>Hyphomicrobiales</taxon>
        <taxon>Roseiarcaceae</taxon>
        <taxon>Roseiarcus</taxon>
    </lineage>
</organism>
<dbReference type="NCBIfam" id="TIGR04274">
    <property type="entry name" value="hypoxanDNAglyco"/>
    <property type="match status" value="1"/>
</dbReference>
<dbReference type="AlphaFoldDB" id="A0A366F0P0"/>
<dbReference type="InterPro" id="IPR036895">
    <property type="entry name" value="Uracil-DNA_glycosylase-like_sf"/>
</dbReference>